<protein>
    <recommendedName>
        <fullName evidence="4">CmcJ-like methyltransferase</fullName>
    </recommendedName>
</protein>
<dbReference type="OMA" id="HEWFYLS"/>
<reference evidence="3" key="1">
    <citation type="journal article" date="2016" name="Genome Announc.">
        <title>Draft genome sequences of fungus Aspergillus calidoustus.</title>
        <authorList>
            <person name="Horn F."/>
            <person name="Linde J."/>
            <person name="Mattern D.J."/>
            <person name="Walther G."/>
            <person name="Guthke R."/>
            <person name="Scherlach K."/>
            <person name="Martin K."/>
            <person name="Brakhage A.A."/>
            <person name="Petzke L."/>
            <person name="Valiante V."/>
        </authorList>
    </citation>
    <scope>NUCLEOTIDE SEQUENCE [LARGE SCALE GENOMIC DNA]</scope>
    <source>
        <strain evidence="3">SF006504</strain>
    </source>
</reference>
<evidence type="ECO:0008006" key="4">
    <source>
        <dbReference type="Google" id="ProtNLM"/>
    </source>
</evidence>
<dbReference type="PANTHER" id="PTHR34598:SF3">
    <property type="entry name" value="OXIDOREDUCTASE AN1597"/>
    <property type="match status" value="1"/>
</dbReference>
<evidence type="ECO:0000313" key="3">
    <source>
        <dbReference type="Proteomes" id="UP000054771"/>
    </source>
</evidence>
<organism evidence="2 3">
    <name type="scientific">Aspergillus calidoustus</name>
    <dbReference type="NCBI Taxonomy" id="454130"/>
    <lineage>
        <taxon>Eukaryota</taxon>
        <taxon>Fungi</taxon>
        <taxon>Dikarya</taxon>
        <taxon>Ascomycota</taxon>
        <taxon>Pezizomycotina</taxon>
        <taxon>Eurotiomycetes</taxon>
        <taxon>Eurotiomycetidae</taxon>
        <taxon>Eurotiales</taxon>
        <taxon>Aspergillaceae</taxon>
        <taxon>Aspergillus</taxon>
        <taxon>Aspergillus subgen. Nidulantes</taxon>
    </lineage>
</organism>
<dbReference type="PANTHER" id="PTHR34598">
    <property type="entry name" value="BLL6449 PROTEIN"/>
    <property type="match status" value="1"/>
</dbReference>
<comment type="similarity">
    <text evidence="1">Belongs to the asaB hydroxylase/desaturase family.</text>
</comment>
<dbReference type="OrthoDB" id="412788at2759"/>
<dbReference type="InterPro" id="IPR044053">
    <property type="entry name" value="AsaB-like"/>
</dbReference>
<name>A0A0U4ZPN2_ASPCI</name>
<keyword evidence="3" id="KW-1185">Reference proteome</keyword>
<evidence type="ECO:0000313" key="2">
    <source>
        <dbReference type="EMBL" id="CEL11285.1"/>
    </source>
</evidence>
<dbReference type="STRING" id="454130.A0A0U4ZPN2"/>
<dbReference type="EMBL" id="CDMC01000024">
    <property type="protein sequence ID" value="CEL11285.1"/>
    <property type="molecule type" value="Genomic_DNA"/>
</dbReference>
<dbReference type="Proteomes" id="UP000054771">
    <property type="component" value="Unassembled WGS sequence"/>
</dbReference>
<gene>
    <name evidence="2" type="ORF">ASPCAL14388</name>
</gene>
<dbReference type="GO" id="GO:0016491">
    <property type="term" value="F:oxidoreductase activity"/>
    <property type="evidence" value="ECO:0007669"/>
    <property type="project" value="InterPro"/>
</dbReference>
<sequence>MDGFTTHVTFARRDNPVLETDKAYVLDYIAGPDIPRTNIEVETVDDIRVQDFRKSPLSLEKNGITITELATSMEYADFADDQKVQACFLEEAKACLKDVLQAKDVHVIDYEIRRRHTTFPRSTGVPYDAAQPIVVAHGDFTPRDAFQRVKDLFGKDAETKAERPFQFFNFWKPLRGPVRDWPLALCDPLTLDPGRDILHVDNVCTDRIGEVFNLHHSPSQRWYYLSNQQESEAWVFNGYDSRKPDKYGVPHCAVQCPSEGSSPPRESIEIRGVAFF</sequence>
<evidence type="ECO:0000256" key="1">
    <source>
        <dbReference type="ARBA" id="ARBA00023604"/>
    </source>
</evidence>
<dbReference type="NCBIfam" id="NF041278">
    <property type="entry name" value="CmcJ_NvfI_EfuI"/>
    <property type="match status" value="1"/>
</dbReference>
<dbReference type="AlphaFoldDB" id="A0A0U4ZPN2"/>
<accession>A0A0U4ZPN2</accession>
<proteinExistence type="inferred from homology"/>